<dbReference type="InterPro" id="IPR012902">
    <property type="entry name" value="N_methyl_site"/>
</dbReference>
<dbReference type="PROSITE" id="PS00409">
    <property type="entry name" value="PROKAR_NTER_METHYL"/>
    <property type="match status" value="1"/>
</dbReference>
<keyword evidence="2" id="KW-1133">Transmembrane helix</keyword>
<keyword evidence="2" id="KW-0472">Membrane</keyword>
<reference evidence="3" key="1">
    <citation type="journal article" date="2018" name="Genome Biol.">
        <title>SKESA: strategic k-mer extension for scrupulous assemblies.</title>
        <authorList>
            <person name="Souvorov A."/>
            <person name="Agarwala R."/>
            <person name="Lipman D.J."/>
        </authorList>
    </citation>
    <scope>NUCLEOTIDE SEQUENCE</scope>
    <source>
        <strain evidence="3">09-3171</strain>
    </source>
</reference>
<sequence>MNLKKQRGMTLLEIIIVLGIIGTIAAGVVILAQRAFDSKAISDLVTNTNTVRTVIKETYGPSGIYPTTDAANTLALTEANIKDTAQSAVPIAALVQLGKISTNEARNNISSNFFNIGAATVGTATGNRAYFVEVNGLDQKQCRNILLQTGNQWDYVQVVNAADGSGSYSVAAGTVPDLADTGVTDPAGINNGGQGIIRSLANNGNYTLSPQNIIGVCSDSAENGLVLGSR</sequence>
<proteinExistence type="predicted"/>
<name>A0A752CCD2_SALNE</name>
<comment type="caution">
    <text evidence="3">The sequence shown here is derived from an EMBL/GenBank/DDBJ whole genome shotgun (WGS) entry which is preliminary data.</text>
</comment>
<keyword evidence="2" id="KW-0812">Transmembrane</keyword>
<dbReference type="GO" id="GO:0016020">
    <property type="term" value="C:membrane"/>
    <property type="evidence" value="ECO:0007669"/>
    <property type="project" value="UniProtKB-SubCell"/>
</dbReference>
<dbReference type="GO" id="GO:0009289">
    <property type="term" value="C:pilus"/>
    <property type="evidence" value="ECO:0007669"/>
    <property type="project" value="InterPro"/>
</dbReference>
<accession>A0A752CCD2</accession>
<dbReference type="Pfam" id="PF05946">
    <property type="entry name" value="TcpA"/>
    <property type="match status" value="1"/>
</dbReference>
<dbReference type="EMBL" id="DAAWDR010000063">
    <property type="protein sequence ID" value="HAF7395831.1"/>
    <property type="molecule type" value="Genomic_DNA"/>
</dbReference>
<dbReference type="NCBIfam" id="TIGR02532">
    <property type="entry name" value="IV_pilin_GFxxxE"/>
    <property type="match status" value="1"/>
</dbReference>
<dbReference type="GO" id="GO:0043230">
    <property type="term" value="C:extracellular organelle"/>
    <property type="evidence" value="ECO:0007669"/>
    <property type="project" value="InterPro"/>
</dbReference>
<dbReference type="Gene3D" id="3.30.1690.10">
    <property type="entry name" value="TcpA-like pilin"/>
    <property type="match status" value="1"/>
</dbReference>
<reference evidence="3" key="2">
    <citation type="submission" date="2018-07" db="EMBL/GenBank/DDBJ databases">
        <authorList>
            <consortium name="NCBI Pathogen Detection Project"/>
        </authorList>
    </citation>
    <scope>NUCLEOTIDE SEQUENCE</scope>
    <source>
        <strain evidence="3">09-3171</strain>
    </source>
</reference>
<gene>
    <name evidence="3" type="ORF">G9260_003902</name>
</gene>
<dbReference type="SUPFAM" id="SSF54523">
    <property type="entry name" value="Pili subunits"/>
    <property type="match status" value="1"/>
</dbReference>
<comment type="subcellular location">
    <subcellularLocation>
        <location evidence="1">Membrane</location>
        <topology evidence="1">Single-pass membrane protein</topology>
    </subcellularLocation>
</comment>
<evidence type="ECO:0000313" key="3">
    <source>
        <dbReference type="EMBL" id="HAF7395831.1"/>
    </source>
</evidence>
<protein>
    <submittedName>
        <fullName evidence="3">Type IV pilus major pilin</fullName>
    </submittedName>
</protein>
<feature type="transmembrane region" description="Helical" evidence="2">
    <location>
        <begin position="12"/>
        <end position="32"/>
    </location>
</feature>
<evidence type="ECO:0000256" key="1">
    <source>
        <dbReference type="ARBA" id="ARBA00004167"/>
    </source>
</evidence>
<dbReference type="AlphaFoldDB" id="A0A752CCD2"/>
<dbReference type="InterPro" id="IPR045584">
    <property type="entry name" value="Pilin-like"/>
</dbReference>
<organism evidence="3">
    <name type="scientific">Salmonella newport</name>
    <dbReference type="NCBI Taxonomy" id="108619"/>
    <lineage>
        <taxon>Bacteria</taxon>
        <taxon>Pseudomonadati</taxon>
        <taxon>Pseudomonadota</taxon>
        <taxon>Gammaproteobacteria</taxon>
        <taxon>Enterobacterales</taxon>
        <taxon>Enterobacteriaceae</taxon>
        <taxon>Salmonella</taxon>
    </lineage>
</organism>
<evidence type="ECO:0000256" key="2">
    <source>
        <dbReference type="SAM" id="Phobius"/>
    </source>
</evidence>
<dbReference type="InterPro" id="IPR010271">
    <property type="entry name" value="TcpA"/>
</dbReference>
<dbReference type="Pfam" id="PF07963">
    <property type="entry name" value="N_methyl"/>
    <property type="match status" value="1"/>
</dbReference>